<keyword evidence="14" id="KW-1185">Reference proteome</keyword>
<dbReference type="InterPro" id="IPR005859">
    <property type="entry name" value="CysK"/>
</dbReference>
<dbReference type="eggNOG" id="COG0031">
    <property type="taxonomic scope" value="Bacteria"/>
</dbReference>
<name>D1AJZ8_SEBTE</name>
<evidence type="ECO:0000256" key="4">
    <source>
        <dbReference type="ARBA" id="ARBA00022605"/>
    </source>
</evidence>
<comment type="cofactor">
    <cofactor evidence="1 9 11">
        <name>pyridoxal 5'-phosphate</name>
        <dbReference type="ChEBI" id="CHEBI:597326"/>
    </cofactor>
</comment>
<feature type="modified residue" description="N6-(pyridoxal phosphate)lysine" evidence="10">
    <location>
        <position position="44"/>
    </location>
</feature>
<dbReference type="STRING" id="526218.Sterm_0170"/>
<evidence type="ECO:0000256" key="5">
    <source>
        <dbReference type="ARBA" id="ARBA00022679"/>
    </source>
</evidence>
<evidence type="ECO:0000256" key="7">
    <source>
        <dbReference type="ARBA" id="ARBA00023192"/>
    </source>
</evidence>
<dbReference type="PROSITE" id="PS00901">
    <property type="entry name" value="CYS_SYNTHASE"/>
    <property type="match status" value="1"/>
</dbReference>
<evidence type="ECO:0000256" key="9">
    <source>
        <dbReference type="PIRSR" id="PIRSR605856-50"/>
    </source>
</evidence>
<dbReference type="EC" id="2.5.1.47" evidence="3 11"/>
<dbReference type="GO" id="GO:0004124">
    <property type="term" value="F:cysteine synthase activity"/>
    <property type="evidence" value="ECO:0007669"/>
    <property type="project" value="UniProtKB-UniRule"/>
</dbReference>
<evidence type="ECO:0000256" key="6">
    <source>
        <dbReference type="ARBA" id="ARBA00022898"/>
    </source>
</evidence>
<comment type="similarity">
    <text evidence="2 11">Belongs to the cysteine synthase/cystathionine beta-synthase family.</text>
</comment>
<evidence type="ECO:0000256" key="10">
    <source>
        <dbReference type="PIRSR" id="PIRSR605856-51"/>
    </source>
</evidence>
<evidence type="ECO:0000313" key="13">
    <source>
        <dbReference type="EMBL" id="ACZ07055.1"/>
    </source>
</evidence>
<dbReference type="Proteomes" id="UP000000845">
    <property type="component" value="Chromosome"/>
</dbReference>
<dbReference type="KEGG" id="str:Sterm_0170"/>
<dbReference type="InterPro" id="IPR050214">
    <property type="entry name" value="Cys_Synth/Cystath_Beta-Synth"/>
</dbReference>
<dbReference type="EMBL" id="CP001739">
    <property type="protein sequence ID" value="ACZ07055.1"/>
    <property type="molecule type" value="Genomic_DNA"/>
</dbReference>
<dbReference type="FunFam" id="3.40.50.1100:FF:000003">
    <property type="entry name" value="Cystathionine beta-synthase"/>
    <property type="match status" value="1"/>
</dbReference>
<evidence type="ECO:0000256" key="2">
    <source>
        <dbReference type="ARBA" id="ARBA00007103"/>
    </source>
</evidence>
<dbReference type="InterPro" id="IPR036052">
    <property type="entry name" value="TrpB-like_PALP_sf"/>
</dbReference>
<evidence type="ECO:0000256" key="1">
    <source>
        <dbReference type="ARBA" id="ARBA00001933"/>
    </source>
</evidence>
<dbReference type="NCBIfam" id="TIGR01136">
    <property type="entry name" value="cysKM"/>
    <property type="match status" value="1"/>
</dbReference>
<feature type="binding site" evidence="9">
    <location>
        <position position="74"/>
    </location>
    <ligand>
        <name>pyridoxal 5'-phosphate</name>
        <dbReference type="ChEBI" id="CHEBI:597326"/>
    </ligand>
</feature>
<feature type="binding site" evidence="9">
    <location>
        <position position="265"/>
    </location>
    <ligand>
        <name>pyridoxal 5'-phosphate</name>
        <dbReference type="ChEBI" id="CHEBI:597326"/>
    </ligand>
</feature>
<protein>
    <recommendedName>
        <fullName evidence="3 11">Cysteine synthase</fullName>
        <ecNumber evidence="3 11">2.5.1.47</ecNumber>
    </recommendedName>
</protein>
<dbReference type="InterPro" id="IPR001216">
    <property type="entry name" value="P-phosphate_BS"/>
</dbReference>
<dbReference type="HOGENOM" id="CLU_021018_1_0_0"/>
<dbReference type="Gene3D" id="3.40.50.1100">
    <property type="match status" value="2"/>
</dbReference>
<dbReference type="AlphaFoldDB" id="D1AJZ8"/>
<keyword evidence="7 11" id="KW-0198">Cysteine biosynthesis</keyword>
<dbReference type="FunFam" id="3.40.50.1100:FF:000118">
    <property type="entry name" value="Related to CYS4-cystathionine beta-synthase"/>
    <property type="match status" value="1"/>
</dbReference>
<reference evidence="14" key="1">
    <citation type="submission" date="2009-09" db="EMBL/GenBank/DDBJ databases">
        <title>The complete chromosome of Sebaldella termitidis ATCC 33386.</title>
        <authorList>
            <consortium name="US DOE Joint Genome Institute (JGI-PGF)"/>
            <person name="Lucas S."/>
            <person name="Copeland A."/>
            <person name="Lapidus A."/>
            <person name="Glavina del Rio T."/>
            <person name="Dalin E."/>
            <person name="Tice H."/>
            <person name="Bruce D."/>
            <person name="Goodwin L."/>
            <person name="Pitluck S."/>
            <person name="Kyrpides N."/>
            <person name="Mavromatis K."/>
            <person name="Ivanova N."/>
            <person name="Mikhailova N."/>
            <person name="Sims D."/>
            <person name="Meincke L."/>
            <person name="Brettin T."/>
            <person name="Detter J.C."/>
            <person name="Han C."/>
            <person name="Larimer F."/>
            <person name="Land M."/>
            <person name="Hauser L."/>
            <person name="Markowitz V."/>
            <person name="Cheng J.F."/>
            <person name="Hugenholtz P."/>
            <person name="Woyke T."/>
            <person name="Wu D."/>
            <person name="Eisen J.A."/>
        </authorList>
    </citation>
    <scope>NUCLEOTIDE SEQUENCE [LARGE SCALE GENOMIC DNA]</scope>
    <source>
        <strain evidence="14">ATCC 33386 / NCTC 11300</strain>
    </source>
</reference>
<sequence>MLYENLLDIIGNTPIVKINNIFDTDSHADVYLKLENFNPGGSVKDRAALGIIEKAEKEGKLKPGSTIIEPTSGNMGISLAFIGSLKGYKTIIVMPDTMSIERRNILKALNAELILTDGARGMKGAIEKAESLASKNKNYFMPEQFSNPANVEAHYETTGEEILRDLPDVDVFIAGVGSGGTLSGVGRRLKEHSLDIQVVAVEPLTSAVISGEKPGKHQIQGLGAGFIPDTLDMKVIDRIIPVSDNKAFEFVKLIARKCGLFLGVSTGANVAAAYEIAKNMEKGKKVLTIASDTGEKYLSLNIYK</sequence>
<evidence type="ECO:0000259" key="12">
    <source>
        <dbReference type="Pfam" id="PF00291"/>
    </source>
</evidence>
<dbReference type="NCBIfam" id="TIGR01139">
    <property type="entry name" value="cysK"/>
    <property type="match status" value="1"/>
</dbReference>
<feature type="binding site" evidence="9">
    <location>
        <begin position="177"/>
        <end position="181"/>
    </location>
    <ligand>
        <name>pyridoxal 5'-phosphate</name>
        <dbReference type="ChEBI" id="CHEBI:597326"/>
    </ligand>
</feature>
<comment type="catalytic activity">
    <reaction evidence="8 11">
        <text>O-acetyl-L-serine + hydrogen sulfide = L-cysteine + acetate</text>
        <dbReference type="Rhea" id="RHEA:14829"/>
        <dbReference type="ChEBI" id="CHEBI:29919"/>
        <dbReference type="ChEBI" id="CHEBI:30089"/>
        <dbReference type="ChEBI" id="CHEBI:35235"/>
        <dbReference type="ChEBI" id="CHEBI:58340"/>
        <dbReference type="EC" id="2.5.1.47"/>
    </reaction>
</comment>
<evidence type="ECO:0000256" key="11">
    <source>
        <dbReference type="RuleBase" id="RU003985"/>
    </source>
</evidence>
<keyword evidence="5 11" id="KW-0808">Transferase</keyword>
<evidence type="ECO:0000313" key="14">
    <source>
        <dbReference type="Proteomes" id="UP000000845"/>
    </source>
</evidence>
<dbReference type="GO" id="GO:0006535">
    <property type="term" value="P:cysteine biosynthetic process from serine"/>
    <property type="evidence" value="ECO:0007669"/>
    <property type="project" value="UniProtKB-UniRule"/>
</dbReference>
<reference evidence="13 14" key="2">
    <citation type="journal article" date="2010" name="Stand. Genomic Sci.">
        <title>Complete genome sequence of Sebaldella termitidis type strain (NCTC 11300).</title>
        <authorList>
            <person name="Harmon-Smith M."/>
            <person name="Celia L."/>
            <person name="Chertkov O."/>
            <person name="Lapidus A."/>
            <person name="Copeland A."/>
            <person name="Glavina Del Rio T."/>
            <person name="Nolan M."/>
            <person name="Lucas S."/>
            <person name="Tice H."/>
            <person name="Cheng J.F."/>
            <person name="Han C."/>
            <person name="Detter J.C."/>
            <person name="Bruce D."/>
            <person name="Goodwin L."/>
            <person name="Pitluck S."/>
            <person name="Pati A."/>
            <person name="Liolios K."/>
            <person name="Ivanova N."/>
            <person name="Mavromatis K."/>
            <person name="Mikhailova N."/>
            <person name="Chen A."/>
            <person name="Palaniappan K."/>
            <person name="Land M."/>
            <person name="Hauser L."/>
            <person name="Chang Y.J."/>
            <person name="Jeffries C.D."/>
            <person name="Brettin T."/>
            <person name="Goker M."/>
            <person name="Beck B."/>
            <person name="Bristow J."/>
            <person name="Eisen J.A."/>
            <person name="Markowitz V."/>
            <person name="Hugenholtz P."/>
            <person name="Kyrpides N.C."/>
            <person name="Klenk H.P."/>
            <person name="Chen F."/>
        </authorList>
    </citation>
    <scope>NUCLEOTIDE SEQUENCE [LARGE SCALE GENOMIC DNA]</scope>
    <source>
        <strain evidence="14">ATCC 33386 / NCTC 11300</strain>
    </source>
</reference>
<dbReference type="RefSeq" id="WP_012859654.1">
    <property type="nucleotide sequence ID" value="NC_013517.1"/>
</dbReference>
<organism evidence="13 14">
    <name type="scientific">Sebaldella termitidis (strain ATCC 33386 / NCTC 11300)</name>
    <dbReference type="NCBI Taxonomy" id="526218"/>
    <lineage>
        <taxon>Bacteria</taxon>
        <taxon>Fusobacteriati</taxon>
        <taxon>Fusobacteriota</taxon>
        <taxon>Fusobacteriia</taxon>
        <taxon>Fusobacteriales</taxon>
        <taxon>Leptotrichiaceae</taxon>
        <taxon>Sebaldella</taxon>
    </lineage>
</organism>
<dbReference type="InterPro" id="IPR005856">
    <property type="entry name" value="Cys_synth"/>
</dbReference>
<dbReference type="Pfam" id="PF00291">
    <property type="entry name" value="PALP"/>
    <property type="match status" value="1"/>
</dbReference>
<accession>D1AJZ8</accession>
<proteinExistence type="inferred from homology"/>
<dbReference type="InterPro" id="IPR001926">
    <property type="entry name" value="TrpB-like_PALP"/>
</dbReference>
<gene>
    <name evidence="13" type="ordered locus">Sterm_0170</name>
</gene>
<evidence type="ECO:0000256" key="8">
    <source>
        <dbReference type="ARBA" id="ARBA00047931"/>
    </source>
</evidence>
<dbReference type="PANTHER" id="PTHR10314">
    <property type="entry name" value="CYSTATHIONINE BETA-SYNTHASE"/>
    <property type="match status" value="1"/>
</dbReference>
<keyword evidence="6 9" id="KW-0663">Pyridoxal phosphate</keyword>
<feature type="domain" description="Tryptophan synthase beta chain-like PALP" evidence="12">
    <location>
        <begin position="8"/>
        <end position="292"/>
    </location>
</feature>
<dbReference type="SUPFAM" id="SSF53686">
    <property type="entry name" value="Tryptophan synthase beta subunit-like PLP-dependent enzymes"/>
    <property type="match status" value="1"/>
</dbReference>
<dbReference type="CDD" id="cd01561">
    <property type="entry name" value="CBS_like"/>
    <property type="match status" value="1"/>
</dbReference>
<evidence type="ECO:0000256" key="3">
    <source>
        <dbReference type="ARBA" id="ARBA00012681"/>
    </source>
</evidence>
<keyword evidence="4 11" id="KW-0028">Amino-acid biosynthesis</keyword>